<dbReference type="PANTHER" id="PTHR21382:SF1">
    <property type="entry name" value="NADH DEHYDROGENASE [UBIQUINONE] 1 ALPHA SUBCOMPLEX SUBUNIT 11"/>
    <property type="match status" value="1"/>
</dbReference>
<dbReference type="InterPro" id="IPR039205">
    <property type="entry name" value="NDUFA11"/>
</dbReference>
<keyword evidence="6" id="KW-0472">Membrane</keyword>
<dbReference type="GO" id="GO:0006120">
    <property type="term" value="P:mitochondrial electron transport, NADH to ubiquinone"/>
    <property type="evidence" value="ECO:0007669"/>
    <property type="project" value="InterPro"/>
</dbReference>
<evidence type="ECO:0000256" key="5">
    <source>
        <dbReference type="ARBA" id="ARBA00023128"/>
    </source>
</evidence>
<dbReference type="Proteomes" id="UP000194127">
    <property type="component" value="Unassembled WGS sequence"/>
</dbReference>
<dbReference type="GeneID" id="36328658"/>
<evidence type="ECO:0000256" key="3">
    <source>
        <dbReference type="ARBA" id="ARBA00022792"/>
    </source>
</evidence>
<protein>
    <submittedName>
        <fullName evidence="8">Uncharacterized protein</fullName>
    </submittedName>
</protein>
<evidence type="ECO:0000313" key="8">
    <source>
        <dbReference type="EMBL" id="OSX67507.1"/>
    </source>
</evidence>
<dbReference type="PANTHER" id="PTHR21382">
    <property type="entry name" value="NADH-UBIQUINONE OXIDOREDUCTASE SUBUNIT"/>
    <property type="match status" value="1"/>
</dbReference>
<name>A0A1X6NFU1_9APHY</name>
<evidence type="ECO:0000256" key="4">
    <source>
        <dbReference type="ARBA" id="ARBA00022989"/>
    </source>
</evidence>
<dbReference type="OrthoDB" id="1913277at2759"/>
<evidence type="ECO:0000256" key="7">
    <source>
        <dbReference type="SAM" id="MobiDB-lite"/>
    </source>
</evidence>
<organism evidence="8 9">
    <name type="scientific">Postia placenta MAD-698-R-SB12</name>
    <dbReference type="NCBI Taxonomy" id="670580"/>
    <lineage>
        <taxon>Eukaryota</taxon>
        <taxon>Fungi</taxon>
        <taxon>Dikarya</taxon>
        <taxon>Basidiomycota</taxon>
        <taxon>Agaricomycotina</taxon>
        <taxon>Agaricomycetes</taxon>
        <taxon>Polyporales</taxon>
        <taxon>Adustoporiaceae</taxon>
        <taxon>Rhodonia</taxon>
    </lineage>
</organism>
<keyword evidence="4" id="KW-1133">Transmembrane helix</keyword>
<evidence type="ECO:0000256" key="1">
    <source>
        <dbReference type="ARBA" id="ARBA00004448"/>
    </source>
</evidence>
<evidence type="ECO:0000256" key="2">
    <source>
        <dbReference type="ARBA" id="ARBA00022692"/>
    </source>
</evidence>
<feature type="region of interest" description="Disordered" evidence="7">
    <location>
        <begin position="147"/>
        <end position="168"/>
    </location>
</feature>
<keyword evidence="2" id="KW-0812">Transmembrane</keyword>
<dbReference type="GO" id="GO:0045271">
    <property type="term" value="C:respiratory chain complex I"/>
    <property type="evidence" value="ECO:0007669"/>
    <property type="project" value="InterPro"/>
</dbReference>
<dbReference type="EMBL" id="KZ110591">
    <property type="protein sequence ID" value="OSX67507.1"/>
    <property type="molecule type" value="Genomic_DNA"/>
</dbReference>
<gene>
    <name evidence="8" type="ORF">POSPLADRAFT_1128148</name>
</gene>
<sequence length="168" mass="17054">MAEHAGQPHDASAAEPGAYSPKPSLQYASAVALQAAGIGAFVSAVQNALGSHTRGALGFLTRSGGTIGVFAAMGATFAFTEAAVANTREKDDALNGAAGACAAGFLAGIRARSLPMAVASCAVMGAAMGTFDYGGKSLYGIPETQEERRRRFFKQPPTIPKLATASEE</sequence>
<evidence type="ECO:0000313" key="9">
    <source>
        <dbReference type="Proteomes" id="UP000194127"/>
    </source>
</evidence>
<keyword evidence="9" id="KW-1185">Reference proteome</keyword>
<reference evidence="8 9" key="1">
    <citation type="submission" date="2017-04" db="EMBL/GenBank/DDBJ databases">
        <title>Genome Sequence of the Model Brown-Rot Fungus Postia placenta SB12.</title>
        <authorList>
            <consortium name="DOE Joint Genome Institute"/>
            <person name="Gaskell J."/>
            <person name="Kersten P."/>
            <person name="Larrondo L.F."/>
            <person name="Canessa P."/>
            <person name="Martinez D."/>
            <person name="Hibbett D."/>
            <person name="Schmoll M."/>
            <person name="Kubicek C.P."/>
            <person name="Martinez A.T."/>
            <person name="Yadav J."/>
            <person name="Master E."/>
            <person name="Magnuson J.K."/>
            <person name="James T."/>
            <person name="Yaver D."/>
            <person name="Berka R."/>
            <person name="Labutti K."/>
            <person name="Lipzen A."/>
            <person name="Aerts A."/>
            <person name="Barry K."/>
            <person name="Henrissat B."/>
            <person name="Blanchette R."/>
            <person name="Grigoriev I."/>
            <person name="Cullen D."/>
        </authorList>
    </citation>
    <scope>NUCLEOTIDE SEQUENCE [LARGE SCALE GENOMIC DNA]</scope>
    <source>
        <strain evidence="8 9">MAD-698-R-SB12</strain>
    </source>
</reference>
<evidence type="ECO:0000256" key="6">
    <source>
        <dbReference type="ARBA" id="ARBA00023136"/>
    </source>
</evidence>
<dbReference type="AlphaFoldDB" id="A0A1X6NFU1"/>
<comment type="subcellular location">
    <subcellularLocation>
        <location evidence="1">Mitochondrion inner membrane</location>
        <topology evidence="1">Multi-pass membrane protein</topology>
    </subcellularLocation>
</comment>
<dbReference type="RefSeq" id="XP_024344301.1">
    <property type="nucleotide sequence ID" value="XM_024483709.1"/>
</dbReference>
<proteinExistence type="predicted"/>
<accession>A0A1X6NFU1</accession>
<dbReference type="GO" id="GO:0005743">
    <property type="term" value="C:mitochondrial inner membrane"/>
    <property type="evidence" value="ECO:0007669"/>
    <property type="project" value="UniProtKB-SubCell"/>
</dbReference>
<dbReference type="STRING" id="670580.A0A1X6NFU1"/>
<keyword evidence="5" id="KW-0496">Mitochondrion</keyword>
<keyword evidence="3" id="KW-0999">Mitochondrion inner membrane</keyword>